<dbReference type="Pfam" id="PF00201">
    <property type="entry name" value="UDPGT"/>
    <property type="match status" value="1"/>
</dbReference>
<dbReference type="Gene3D" id="3.40.50.2000">
    <property type="entry name" value="Glycogen Phosphorylase B"/>
    <property type="match status" value="2"/>
</dbReference>
<keyword evidence="3" id="KW-0808">Transferase</keyword>
<dbReference type="SUPFAM" id="SSF53756">
    <property type="entry name" value="UDP-Glycosyltransferase/glycogen phosphorylase"/>
    <property type="match status" value="1"/>
</dbReference>
<organism evidence="5 6">
    <name type="scientific">Rhynchospora pubera</name>
    <dbReference type="NCBI Taxonomy" id="906938"/>
    <lineage>
        <taxon>Eukaryota</taxon>
        <taxon>Viridiplantae</taxon>
        <taxon>Streptophyta</taxon>
        <taxon>Embryophyta</taxon>
        <taxon>Tracheophyta</taxon>
        <taxon>Spermatophyta</taxon>
        <taxon>Magnoliopsida</taxon>
        <taxon>Liliopsida</taxon>
        <taxon>Poales</taxon>
        <taxon>Cyperaceae</taxon>
        <taxon>Cyperoideae</taxon>
        <taxon>Rhynchosporeae</taxon>
        <taxon>Rhynchospora</taxon>
    </lineage>
</organism>
<feature type="transmembrane region" description="Helical" evidence="4">
    <location>
        <begin position="21"/>
        <end position="42"/>
    </location>
</feature>
<evidence type="ECO:0000256" key="3">
    <source>
        <dbReference type="ARBA" id="ARBA00022679"/>
    </source>
</evidence>
<comment type="caution">
    <text evidence="5">The sequence shown here is derived from an EMBL/GenBank/DDBJ whole genome shotgun (WGS) entry which is preliminary data.</text>
</comment>
<comment type="similarity">
    <text evidence="1">Belongs to the UDP-glycosyltransferase family.</text>
</comment>
<protein>
    <submittedName>
        <fullName evidence="5">UDP-glycosyltransferase 71K2</fullName>
    </submittedName>
</protein>
<dbReference type="GO" id="GO:0035251">
    <property type="term" value="F:UDP-glucosyltransferase activity"/>
    <property type="evidence" value="ECO:0007669"/>
    <property type="project" value="InterPro"/>
</dbReference>
<evidence type="ECO:0000256" key="1">
    <source>
        <dbReference type="ARBA" id="ARBA00009995"/>
    </source>
</evidence>
<proteinExistence type="inferred from homology"/>
<keyword evidence="6" id="KW-1185">Reference proteome</keyword>
<accession>A0AAV8FZJ2</accession>
<keyword evidence="4" id="KW-1133">Transmembrane helix</keyword>
<dbReference type="AlphaFoldDB" id="A0AAV8FZJ2"/>
<dbReference type="FunFam" id="3.40.50.2000:FF:000056">
    <property type="entry name" value="Glycosyltransferase"/>
    <property type="match status" value="1"/>
</dbReference>
<dbReference type="CDD" id="cd03784">
    <property type="entry name" value="GT1_Gtf-like"/>
    <property type="match status" value="1"/>
</dbReference>
<evidence type="ECO:0000313" key="6">
    <source>
        <dbReference type="Proteomes" id="UP001140206"/>
    </source>
</evidence>
<keyword evidence="4" id="KW-0472">Membrane</keyword>
<keyword evidence="4" id="KW-0812">Transmembrane</keyword>
<reference evidence="5" key="1">
    <citation type="submission" date="2022-08" db="EMBL/GenBank/DDBJ databases">
        <authorList>
            <person name="Marques A."/>
        </authorList>
    </citation>
    <scope>NUCLEOTIDE SEQUENCE</scope>
    <source>
        <strain evidence="5">RhyPub2mFocal</strain>
        <tissue evidence="5">Leaves</tissue>
    </source>
</reference>
<dbReference type="EMBL" id="JAMFTS010000002">
    <property type="protein sequence ID" value="KAJ4798314.1"/>
    <property type="molecule type" value="Genomic_DNA"/>
</dbReference>
<name>A0AAV8FZJ2_9POAL</name>
<dbReference type="InterPro" id="IPR002213">
    <property type="entry name" value="UDP_glucos_trans"/>
</dbReference>
<keyword evidence="2" id="KW-0328">Glycosyltransferase</keyword>
<dbReference type="Proteomes" id="UP001140206">
    <property type="component" value="Chromosome 2"/>
</dbReference>
<dbReference type="PANTHER" id="PTHR48048">
    <property type="entry name" value="GLYCOSYLTRANSFERASE"/>
    <property type="match status" value="1"/>
</dbReference>
<evidence type="ECO:0000256" key="2">
    <source>
        <dbReference type="ARBA" id="ARBA00022676"/>
    </source>
</evidence>
<dbReference type="PANTHER" id="PTHR48048:SF30">
    <property type="entry name" value="GLYCOSYLTRANSFERASE"/>
    <property type="match status" value="1"/>
</dbReference>
<evidence type="ECO:0000256" key="4">
    <source>
        <dbReference type="SAM" id="Phobius"/>
    </source>
</evidence>
<dbReference type="InterPro" id="IPR050481">
    <property type="entry name" value="UDP-glycosyltransf_plant"/>
</dbReference>
<gene>
    <name evidence="5" type="ORF">LUZ62_049560</name>
</gene>
<evidence type="ECO:0000313" key="5">
    <source>
        <dbReference type="EMBL" id="KAJ4798314.1"/>
    </source>
</evidence>
<sequence length="499" mass="56033">MHVDHIQTHRNKKRKSIKKVMANKTCVYFFPVYAAGHLIAMIEFAKRLSTFGNSFFIHFLLILPDNPNHGSPLCSSYLQSLQAQNTAFQFHPLPFVEPPTSFNGTIEFLSLRTRSYMPHVKEQLLASPSPITALVLDVFASDAIDVANELNIPSYIYYTSNATSYALMSHFSCQKEENNPKDNLKVEAICVPGLVPIPLTCIEYLFSNRKSTFDKWFMHYGRRSNEAKAVILNSNNYLEKTAVEALVKGTPLAPDTKISGIYPIGPVISSDKNNSQEHECLKWLDRQPMKSVVFLCFGSTGAFDVSQSRQIASALEQSGHRFLWAIRTPSNEFLGFPTDGNLGELLPGGFIERTKERGLVWPSLVPQTDILSHEAIGGFITHCGWNSCLESLWFGVPMVPWPLHFEQHLNAFQLVNEMHVAIALELDRKEGFVSAKELERAIKCLMDEGSDEGRSVRKRAQEIKLACRKAVEVGGMSYIHLQNLATELGRQGVVHRLST</sequence>